<protein>
    <submittedName>
        <fullName evidence="2">Uncharacterized protein</fullName>
    </submittedName>
</protein>
<feature type="region of interest" description="Disordered" evidence="1">
    <location>
        <begin position="101"/>
        <end position="146"/>
    </location>
</feature>
<feature type="compositionally biased region" description="Polar residues" evidence="1">
    <location>
        <begin position="104"/>
        <end position="123"/>
    </location>
</feature>
<evidence type="ECO:0000313" key="3">
    <source>
        <dbReference type="Proteomes" id="UP001303647"/>
    </source>
</evidence>
<sequence length="180" mass="19105">MSSQNPSTPVKVPSSAANYTAATQDQDLRSQINALLIKEGHVSNFLPPNRIQDSLLHALHAHQSNWPTTIQAHALSLLRSGEVTSFPALMRRVLEDVRQDTALGPTSTNGNPKSVNGTTTEENGTPVANGKKAETNGTKGNAATAARPSLAVPQTIVDEALKVTRECLESVCEIEEDGAT</sequence>
<evidence type="ECO:0000313" key="2">
    <source>
        <dbReference type="EMBL" id="KAK4252386.1"/>
    </source>
</evidence>
<accession>A0AAN7D336</accession>
<name>A0AAN7D336_9PEZI</name>
<dbReference type="AlphaFoldDB" id="A0AAN7D336"/>
<organism evidence="2 3">
    <name type="scientific">Corynascus novoguineensis</name>
    <dbReference type="NCBI Taxonomy" id="1126955"/>
    <lineage>
        <taxon>Eukaryota</taxon>
        <taxon>Fungi</taxon>
        <taxon>Dikarya</taxon>
        <taxon>Ascomycota</taxon>
        <taxon>Pezizomycotina</taxon>
        <taxon>Sordariomycetes</taxon>
        <taxon>Sordariomycetidae</taxon>
        <taxon>Sordariales</taxon>
        <taxon>Chaetomiaceae</taxon>
        <taxon>Corynascus</taxon>
    </lineage>
</organism>
<dbReference type="Proteomes" id="UP001303647">
    <property type="component" value="Unassembled WGS sequence"/>
</dbReference>
<feature type="compositionally biased region" description="Low complexity" evidence="1">
    <location>
        <begin position="135"/>
        <end position="146"/>
    </location>
</feature>
<dbReference type="EMBL" id="MU857601">
    <property type="protein sequence ID" value="KAK4252386.1"/>
    <property type="molecule type" value="Genomic_DNA"/>
</dbReference>
<gene>
    <name evidence="2" type="ORF">C7999DRAFT_27115</name>
</gene>
<feature type="region of interest" description="Disordered" evidence="1">
    <location>
        <begin position="1"/>
        <end position="23"/>
    </location>
</feature>
<evidence type="ECO:0000256" key="1">
    <source>
        <dbReference type="SAM" id="MobiDB-lite"/>
    </source>
</evidence>
<keyword evidence="3" id="KW-1185">Reference proteome</keyword>
<reference evidence="2" key="2">
    <citation type="submission" date="2023-05" db="EMBL/GenBank/DDBJ databases">
        <authorList>
            <consortium name="Lawrence Berkeley National Laboratory"/>
            <person name="Steindorff A."/>
            <person name="Hensen N."/>
            <person name="Bonometti L."/>
            <person name="Westerberg I."/>
            <person name="Brannstrom I.O."/>
            <person name="Guillou S."/>
            <person name="Cros-Aarteil S."/>
            <person name="Calhoun S."/>
            <person name="Haridas S."/>
            <person name="Kuo A."/>
            <person name="Mondo S."/>
            <person name="Pangilinan J."/>
            <person name="Riley R."/>
            <person name="Labutti K."/>
            <person name="Andreopoulos B."/>
            <person name="Lipzen A."/>
            <person name="Chen C."/>
            <person name="Yanf M."/>
            <person name="Daum C."/>
            <person name="Ng V."/>
            <person name="Clum A."/>
            <person name="Ohm R."/>
            <person name="Martin F."/>
            <person name="Silar P."/>
            <person name="Natvig D."/>
            <person name="Lalanne C."/>
            <person name="Gautier V."/>
            <person name="Ament-Velasquez S.L."/>
            <person name="Kruys A."/>
            <person name="Hutchinson M.I."/>
            <person name="Powell A.J."/>
            <person name="Barry K."/>
            <person name="Miller A.N."/>
            <person name="Grigoriev I.V."/>
            <person name="Debuchy R."/>
            <person name="Gladieux P."/>
            <person name="Thoren M.H."/>
            <person name="Johannesson H."/>
        </authorList>
    </citation>
    <scope>NUCLEOTIDE SEQUENCE</scope>
    <source>
        <strain evidence="2">CBS 359.72</strain>
    </source>
</reference>
<proteinExistence type="predicted"/>
<comment type="caution">
    <text evidence="2">The sequence shown here is derived from an EMBL/GenBank/DDBJ whole genome shotgun (WGS) entry which is preliminary data.</text>
</comment>
<reference evidence="2" key="1">
    <citation type="journal article" date="2023" name="Mol. Phylogenet. Evol.">
        <title>Genome-scale phylogeny and comparative genomics of the fungal order Sordariales.</title>
        <authorList>
            <person name="Hensen N."/>
            <person name="Bonometti L."/>
            <person name="Westerberg I."/>
            <person name="Brannstrom I.O."/>
            <person name="Guillou S."/>
            <person name="Cros-Aarteil S."/>
            <person name="Calhoun S."/>
            <person name="Haridas S."/>
            <person name="Kuo A."/>
            <person name="Mondo S."/>
            <person name="Pangilinan J."/>
            <person name="Riley R."/>
            <person name="LaButti K."/>
            <person name="Andreopoulos B."/>
            <person name="Lipzen A."/>
            <person name="Chen C."/>
            <person name="Yan M."/>
            <person name="Daum C."/>
            <person name="Ng V."/>
            <person name="Clum A."/>
            <person name="Steindorff A."/>
            <person name="Ohm R.A."/>
            <person name="Martin F."/>
            <person name="Silar P."/>
            <person name="Natvig D.O."/>
            <person name="Lalanne C."/>
            <person name="Gautier V."/>
            <person name="Ament-Velasquez S.L."/>
            <person name="Kruys A."/>
            <person name="Hutchinson M.I."/>
            <person name="Powell A.J."/>
            <person name="Barry K."/>
            <person name="Miller A.N."/>
            <person name="Grigoriev I.V."/>
            <person name="Debuchy R."/>
            <person name="Gladieux P."/>
            <person name="Hiltunen Thoren M."/>
            <person name="Johannesson H."/>
        </authorList>
    </citation>
    <scope>NUCLEOTIDE SEQUENCE</scope>
    <source>
        <strain evidence="2">CBS 359.72</strain>
    </source>
</reference>